<sequence length="108" mass="13002">MNTYRHDNTHTHTHWRIKLITFRNNIQRALCRKKYEVIFLHTRYKVCRCVAVNGIYTIYSLLLSVKYYTVFTSWYHSFKQTSCIFLSSSHFPQISFGVGSESKYTRFD</sequence>
<dbReference type="AlphaFoldDB" id="A0A9P0IG49"/>
<organism evidence="1 2">
    <name type="scientific">Spodoptera littoralis</name>
    <name type="common">Egyptian cotton leafworm</name>
    <dbReference type="NCBI Taxonomy" id="7109"/>
    <lineage>
        <taxon>Eukaryota</taxon>
        <taxon>Metazoa</taxon>
        <taxon>Ecdysozoa</taxon>
        <taxon>Arthropoda</taxon>
        <taxon>Hexapoda</taxon>
        <taxon>Insecta</taxon>
        <taxon>Pterygota</taxon>
        <taxon>Neoptera</taxon>
        <taxon>Endopterygota</taxon>
        <taxon>Lepidoptera</taxon>
        <taxon>Glossata</taxon>
        <taxon>Ditrysia</taxon>
        <taxon>Noctuoidea</taxon>
        <taxon>Noctuidae</taxon>
        <taxon>Amphipyrinae</taxon>
        <taxon>Spodoptera</taxon>
    </lineage>
</organism>
<reference evidence="1" key="1">
    <citation type="submission" date="2022-02" db="EMBL/GenBank/DDBJ databases">
        <authorList>
            <person name="King R."/>
        </authorList>
    </citation>
    <scope>NUCLEOTIDE SEQUENCE</scope>
</reference>
<dbReference type="Proteomes" id="UP001153321">
    <property type="component" value="Chromosome 5"/>
</dbReference>
<proteinExistence type="predicted"/>
<gene>
    <name evidence="1" type="ORF">SPLIT_LOCUS10590</name>
</gene>
<evidence type="ECO:0000313" key="1">
    <source>
        <dbReference type="EMBL" id="CAH1645237.1"/>
    </source>
</evidence>
<protein>
    <submittedName>
        <fullName evidence="1">Uncharacterized protein</fullName>
    </submittedName>
</protein>
<dbReference type="EMBL" id="LR824536">
    <property type="protein sequence ID" value="CAH1645237.1"/>
    <property type="molecule type" value="Genomic_DNA"/>
</dbReference>
<evidence type="ECO:0000313" key="2">
    <source>
        <dbReference type="Proteomes" id="UP001153321"/>
    </source>
</evidence>
<name>A0A9P0IG49_SPOLI</name>
<accession>A0A9P0IG49</accession>
<keyword evidence="2" id="KW-1185">Reference proteome</keyword>